<dbReference type="RefSeq" id="WP_131885265.1">
    <property type="nucleotide sequence ID" value="NZ_CP143053.1"/>
</dbReference>
<evidence type="ECO:0000313" key="6">
    <source>
        <dbReference type="Proteomes" id="UP000295805"/>
    </source>
</evidence>
<proteinExistence type="predicted"/>
<keyword evidence="2" id="KW-1015">Disulfide bond</keyword>
<feature type="disulfide bond" evidence="2">
    <location>
        <begin position="238"/>
        <end position="286"/>
    </location>
</feature>
<protein>
    <submittedName>
        <fullName evidence="5">GDSL-like lipase/acylhydrolase family protein</fullName>
    </submittedName>
</protein>
<evidence type="ECO:0000256" key="3">
    <source>
        <dbReference type="SAM" id="MobiDB-lite"/>
    </source>
</evidence>
<reference evidence="5 6" key="1">
    <citation type="submission" date="2019-03" db="EMBL/GenBank/DDBJ databases">
        <title>Root nodule microbial communities of legume samples collected from USA, Mexico and Botswana.</title>
        <authorList>
            <person name="Hirsch A."/>
        </authorList>
    </citation>
    <scope>NUCLEOTIDE SEQUENCE [LARGE SCALE GENOMIC DNA]</scope>
    <source>
        <strain evidence="5 6">55</strain>
    </source>
</reference>
<keyword evidence="5" id="KW-0378">Hydrolase</keyword>
<dbReference type="GeneID" id="89531291"/>
<evidence type="ECO:0000256" key="2">
    <source>
        <dbReference type="PIRSR" id="PIRSR637460-2"/>
    </source>
</evidence>
<feature type="disulfide bond" evidence="2">
    <location>
        <begin position="175"/>
        <end position="188"/>
    </location>
</feature>
<gene>
    <name evidence="5" type="ORF">EDD19_104102</name>
</gene>
<evidence type="ECO:0000259" key="4">
    <source>
        <dbReference type="Pfam" id="PF13472"/>
    </source>
</evidence>
<feature type="domain" description="SGNH hydrolase-type esterase" evidence="4">
    <location>
        <begin position="82"/>
        <end position="315"/>
    </location>
</feature>
<dbReference type="Pfam" id="PF13472">
    <property type="entry name" value="Lipase_GDSL_2"/>
    <property type="match status" value="1"/>
</dbReference>
<sequence length="324" mass="33155">MSSSPSSPSRPAPGPSAPSVRPPRRALRGRPHDAALLAAGVALALALGACSGDDDEAPPVASPPAPTDATERPGPVVTRYVALGDSFAALGPTDAPTSGPEACLRSTRNYPALLAGDIGPGEFVDVTCGGARTVDMTAPQIAGTPPQFDALTADTDLVTLSIGGNDIGFGDIVGCVVRAPRVADGAPCRERLDEVTSDALAGLPDRLDAVYAGIRERSPDATIVTTAYLPLVPERGGCDFVARMSPGDVDWTRSVTERINRVVVDAADRAGAEAVLPDDAASRHACAPAARRYTDFTGIETASHPMHPTAAGHRAMAEAVADVL</sequence>
<evidence type="ECO:0000313" key="5">
    <source>
        <dbReference type="EMBL" id="TCW25383.1"/>
    </source>
</evidence>
<dbReference type="InterPro" id="IPR036514">
    <property type="entry name" value="SGNH_hydro_sf"/>
</dbReference>
<feature type="region of interest" description="Disordered" evidence="3">
    <location>
        <begin position="1"/>
        <end position="32"/>
    </location>
</feature>
<accession>A0A4R3ZX63</accession>
<feature type="disulfide bond" evidence="2">
    <location>
        <begin position="103"/>
        <end position="128"/>
    </location>
</feature>
<dbReference type="Proteomes" id="UP000295805">
    <property type="component" value="Unassembled WGS sequence"/>
</dbReference>
<dbReference type="EMBL" id="SMCX01000004">
    <property type="protein sequence ID" value="TCW25383.1"/>
    <property type="molecule type" value="Genomic_DNA"/>
</dbReference>
<dbReference type="SUPFAM" id="SSF52266">
    <property type="entry name" value="SGNH hydrolase"/>
    <property type="match status" value="1"/>
</dbReference>
<dbReference type="CDD" id="cd01823">
    <property type="entry name" value="SEST_like"/>
    <property type="match status" value="1"/>
</dbReference>
<dbReference type="PANTHER" id="PTHR37981">
    <property type="entry name" value="LIPASE 2"/>
    <property type="match status" value="1"/>
</dbReference>
<comment type="caution">
    <text evidence="5">The sequence shown here is derived from an EMBL/GenBank/DDBJ whole genome shotgun (WGS) entry which is preliminary data.</text>
</comment>
<dbReference type="InterPro" id="IPR037460">
    <property type="entry name" value="SEST-like"/>
</dbReference>
<feature type="active site" evidence="1">
    <location>
        <position position="307"/>
    </location>
</feature>
<dbReference type="AlphaFoldDB" id="A0A4R3ZX63"/>
<evidence type="ECO:0000256" key="1">
    <source>
        <dbReference type="PIRSR" id="PIRSR637460-1"/>
    </source>
</evidence>
<name>A0A4R3ZX63_9ACTN</name>
<feature type="active site" description="Nucleophile" evidence="1">
    <location>
        <position position="86"/>
    </location>
</feature>
<dbReference type="GO" id="GO:0019433">
    <property type="term" value="P:triglyceride catabolic process"/>
    <property type="evidence" value="ECO:0007669"/>
    <property type="project" value="TreeGrafter"/>
</dbReference>
<dbReference type="GO" id="GO:0004806">
    <property type="term" value="F:triacylglycerol lipase activity"/>
    <property type="evidence" value="ECO:0007669"/>
    <property type="project" value="TreeGrafter"/>
</dbReference>
<organism evidence="5 6">
    <name type="scientific">Dietzia cinnamea</name>
    <dbReference type="NCBI Taxonomy" id="321318"/>
    <lineage>
        <taxon>Bacteria</taxon>
        <taxon>Bacillati</taxon>
        <taxon>Actinomycetota</taxon>
        <taxon>Actinomycetes</taxon>
        <taxon>Mycobacteriales</taxon>
        <taxon>Dietziaceae</taxon>
        <taxon>Dietzia</taxon>
    </lineage>
</organism>
<dbReference type="InterPro" id="IPR013830">
    <property type="entry name" value="SGNH_hydro"/>
</dbReference>
<dbReference type="PANTHER" id="PTHR37981:SF1">
    <property type="entry name" value="SGNH HYDROLASE-TYPE ESTERASE DOMAIN-CONTAINING PROTEIN"/>
    <property type="match status" value="1"/>
</dbReference>
<dbReference type="Gene3D" id="3.40.50.1110">
    <property type="entry name" value="SGNH hydrolase"/>
    <property type="match status" value="1"/>
</dbReference>
<feature type="region of interest" description="Disordered" evidence="3">
    <location>
        <begin position="53"/>
        <end position="74"/>
    </location>
</feature>